<dbReference type="PANTHER" id="PTHR43245:SF52">
    <property type="entry name" value="NAD-DEPENDENT EPIMERASE_DEHYDRATASE"/>
    <property type="match status" value="1"/>
</dbReference>
<proteinExistence type="predicted"/>
<name>A0ABU2HB48_9ACTN</name>
<dbReference type="PANTHER" id="PTHR43245">
    <property type="entry name" value="BIFUNCTIONAL POLYMYXIN RESISTANCE PROTEIN ARNA"/>
    <property type="match status" value="1"/>
</dbReference>
<evidence type="ECO:0000313" key="3">
    <source>
        <dbReference type="EMBL" id="MDS1272549.1"/>
    </source>
</evidence>
<sequence>MSTESGEVRAQHTAADPHRVVAVTGVARGAGRALVERLAVRARSETGLRVVAIDARQVPLTPGAGDHVAWRAADVRSPSLAGRLGDVDTLVHLDDDRTLERPAPERRRYNVRGVQTVLTAAAASRVRRVVLVTSTMVHGAHPDNPVPLPETAPVPAESGPSLAGDFVEIEELADVARRAHPGLRVSVVRPAPLVGPDMDTLLTRHFAASRLLTVRGSAQHWQFCHEEDLASALEHVIRTGVDGPQGALAVGCAGTLDHPQVEGITQRRSFELPANLIFGTNQRLHRMGVTPVPAADLRFLVYPCVVDCQTLRANGWEPAFDNEAALRELLPAHGETAPAGRELGSRDGTTATITAAGAAGAAAAVMGTAAAVRHLRKRRRDS</sequence>
<dbReference type="InterPro" id="IPR036291">
    <property type="entry name" value="NAD(P)-bd_dom_sf"/>
</dbReference>
<dbReference type="EMBL" id="JAVLVT010000014">
    <property type="protein sequence ID" value="MDS1272549.1"/>
    <property type="molecule type" value="Genomic_DNA"/>
</dbReference>
<accession>A0ABU2HB48</accession>
<feature type="transmembrane region" description="Helical" evidence="1">
    <location>
        <begin position="351"/>
        <end position="372"/>
    </location>
</feature>
<dbReference type="InterPro" id="IPR050177">
    <property type="entry name" value="Lipid_A_modif_metabolic_enz"/>
</dbReference>
<keyword evidence="1" id="KW-0812">Transmembrane</keyword>
<dbReference type="SUPFAM" id="SSF51735">
    <property type="entry name" value="NAD(P)-binding Rossmann-fold domains"/>
    <property type="match status" value="1"/>
</dbReference>
<gene>
    <name evidence="3" type="ORF">RIF23_19865</name>
</gene>
<dbReference type="Proteomes" id="UP001250214">
    <property type="component" value="Unassembled WGS sequence"/>
</dbReference>
<reference evidence="4" key="1">
    <citation type="submission" date="2023-07" db="EMBL/GenBank/DDBJ databases">
        <title>Novel species in the genus Lipingzhangella isolated from Sambhar Salt Lake.</title>
        <authorList>
            <person name="Jiya N."/>
            <person name="Kajale S."/>
            <person name="Sharma A."/>
        </authorList>
    </citation>
    <scope>NUCLEOTIDE SEQUENCE [LARGE SCALE GENOMIC DNA]</scope>
    <source>
        <strain evidence="4">LS1_29</strain>
    </source>
</reference>
<dbReference type="RefSeq" id="WP_310914137.1">
    <property type="nucleotide sequence ID" value="NZ_JAVLVT010000014.1"/>
</dbReference>
<keyword evidence="1" id="KW-1133">Transmembrane helix</keyword>
<keyword evidence="1" id="KW-0472">Membrane</keyword>
<organism evidence="3 4">
    <name type="scientific">Lipingzhangella rawalii</name>
    <dbReference type="NCBI Taxonomy" id="2055835"/>
    <lineage>
        <taxon>Bacteria</taxon>
        <taxon>Bacillati</taxon>
        <taxon>Actinomycetota</taxon>
        <taxon>Actinomycetes</taxon>
        <taxon>Streptosporangiales</taxon>
        <taxon>Nocardiopsidaceae</taxon>
        <taxon>Lipingzhangella</taxon>
    </lineage>
</organism>
<dbReference type="Gene3D" id="3.40.50.720">
    <property type="entry name" value="NAD(P)-binding Rossmann-like Domain"/>
    <property type="match status" value="1"/>
</dbReference>
<feature type="domain" description="NAD-dependent epimerase/dehydratase" evidence="2">
    <location>
        <begin position="21"/>
        <end position="245"/>
    </location>
</feature>
<protein>
    <submittedName>
        <fullName evidence="3">NAD-dependent epimerase/dehydratase family protein</fullName>
    </submittedName>
</protein>
<dbReference type="InterPro" id="IPR001509">
    <property type="entry name" value="Epimerase_deHydtase"/>
</dbReference>
<keyword evidence="4" id="KW-1185">Reference proteome</keyword>
<evidence type="ECO:0000259" key="2">
    <source>
        <dbReference type="Pfam" id="PF01370"/>
    </source>
</evidence>
<evidence type="ECO:0000256" key="1">
    <source>
        <dbReference type="SAM" id="Phobius"/>
    </source>
</evidence>
<evidence type="ECO:0000313" key="4">
    <source>
        <dbReference type="Proteomes" id="UP001250214"/>
    </source>
</evidence>
<comment type="caution">
    <text evidence="3">The sequence shown here is derived from an EMBL/GenBank/DDBJ whole genome shotgun (WGS) entry which is preliminary data.</text>
</comment>
<dbReference type="Pfam" id="PF01370">
    <property type="entry name" value="Epimerase"/>
    <property type="match status" value="1"/>
</dbReference>